<dbReference type="GO" id="GO:0051537">
    <property type="term" value="F:2 iron, 2 sulfur cluster binding"/>
    <property type="evidence" value="ECO:0007669"/>
    <property type="project" value="InterPro"/>
</dbReference>
<proteinExistence type="predicted"/>
<name>A0A382UM38_9ZZZZ</name>
<dbReference type="InterPro" id="IPR036922">
    <property type="entry name" value="Rieske_2Fe-2S_sf"/>
</dbReference>
<dbReference type="EMBL" id="UINC01145246">
    <property type="protein sequence ID" value="SVD35260.1"/>
    <property type="molecule type" value="Genomic_DNA"/>
</dbReference>
<feature type="non-terminal residue" evidence="1">
    <location>
        <position position="85"/>
    </location>
</feature>
<protein>
    <submittedName>
        <fullName evidence="1">Uncharacterized protein</fullName>
    </submittedName>
</protein>
<dbReference type="SUPFAM" id="SSF50022">
    <property type="entry name" value="ISP domain"/>
    <property type="match status" value="1"/>
</dbReference>
<gene>
    <name evidence="1" type="ORF">METZ01_LOCUS388114</name>
</gene>
<evidence type="ECO:0000313" key="1">
    <source>
        <dbReference type="EMBL" id="SVD35260.1"/>
    </source>
</evidence>
<dbReference type="AlphaFoldDB" id="A0A382UM38"/>
<reference evidence="1" key="1">
    <citation type="submission" date="2018-05" db="EMBL/GenBank/DDBJ databases">
        <authorList>
            <person name="Lanie J.A."/>
            <person name="Ng W.-L."/>
            <person name="Kazmierczak K.M."/>
            <person name="Andrzejewski T.M."/>
            <person name="Davidsen T.M."/>
            <person name="Wayne K.J."/>
            <person name="Tettelin H."/>
            <person name="Glass J.I."/>
            <person name="Rusch D."/>
            <person name="Podicherti R."/>
            <person name="Tsui H.-C.T."/>
            <person name="Winkler M.E."/>
        </authorList>
    </citation>
    <scope>NUCLEOTIDE SEQUENCE</scope>
</reference>
<sequence>MEHSKQIKILSELIRQLDEKANVDAGVILQNPTSVYTCSDLANKEWEKFFQNHPQLVGLSKDLPEPGYFLTIDDFGIPILATRDS</sequence>
<organism evidence="1">
    <name type="scientific">marine metagenome</name>
    <dbReference type="NCBI Taxonomy" id="408172"/>
    <lineage>
        <taxon>unclassified sequences</taxon>
        <taxon>metagenomes</taxon>
        <taxon>ecological metagenomes</taxon>
    </lineage>
</organism>
<accession>A0A382UM38</accession>